<accession>A0A419T9Y4</accession>
<organism evidence="1 2">
    <name type="scientific">Thermohalobacter berrensis</name>
    <dbReference type="NCBI Taxonomy" id="99594"/>
    <lineage>
        <taxon>Bacteria</taxon>
        <taxon>Bacillati</taxon>
        <taxon>Bacillota</taxon>
        <taxon>Tissierellia</taxon>
        <taxon>Tissierellales</taxon>
        <taxon>Thermohalobacteraceae</taxon>
        <taxon>Thermohalobacter</taxon>
    </lineage>
</organism>
<protein>
    <submittedName>
        <fullName evidence="1">Uncharacterized protein</fullName>
    </submittedName>
</protein>
<gene>
    <name evidence="1" type="ORF">BET03_00160</name>
</gene>
<dbReference type="EMBL" id="MCIB01000001">
    <property type="protein sequence ID" value="RKD34282.1"/>
    <property type="molecule type" value="Genomic_DNA"/>
</dbReference>
<keyword evidence="2" id="KW-1185">Reference proteome</keyword>
<dbReference type="OrthoDB" id="1954960at2"/>
<evidence type="ECO:0000313" key="2">
    <source>
        <dbReference type="Proteomes" id="UP000284177"/>
    </source>
</evidence>
<dbReference type="AlphaFoldDB" id="A0A419T9Y4"/>
<evidence type="ECO:0000313" key="1">
    <source>
        <dbReference type="EMBL" id="RKD34282.1"/>
    </source>
</evidence>
<dbReference type="RefSeq" id="WP_120166006.1">
    <property type="nucleotide sequence ID" value="NZ_MCIB01000001.1"/>
</dbReference>
<reference evidence="1 2" key="1">
    <citation type="submission" date="2016-08" db="EMBL/GenBank/DDBJ databases">
        <title>Novel Firmicutes and Novel Genomes.</title>
        <authorList>
            <person name="Poppleton D.I."/>
            <person name="Gribaldo S."/>
        </authorList>
    </citation>
    <scope>NUCLEOTIDE SEQUENCE [LARGE SCALE GENOMIC DNA]</scope>
    <source>
        <strain evidence="1 2">CTT3</strain>
    </source>
</reference>
<proteinExistence type="predicted"/>
<name>A0A419T9Y4_9FIRM</name>
<sequence length="66" mass="7644">MNRDTQIKSILSFVDEHRESTASRIVAAKILGEKNRRVDDEIIKELHAKLPRATHDVIDECFQIIE</sequence>
<dbReference type="Proteomes" id="UP000284177">
    <property type="component" value="Unassembled WGS sequence"/>
</dbReference>
<comment type="caution">
    <text evidence="1">The sequence shown here is derived from an EMBL/GenBank/DDBJ whole genome shotgun (WGS) entry which is preliminary data.</text>
</comment>